<dbReference type="Proteomes" id="UP000694580">
    <property type="component" value="Chromosome 6"/>
</dbReference>
<dbReference type="GO" id="GO:0005743">
    <property type="term" value="C:mitochondrial inner membrane"/>
    <property type="evidence" value="ECO:0007669"/>
    <property type="project" value="UniProtKB-SubCell"/>
</dbReference>
<comment type="function">
    <text evidence="1">Required for the assembly of the ubiquinol-cytochrome c reductase complex (mitochondrial respiratory chain complex III or cytochrome b-c1 complex), mediating cytochrome b recruitment and probably stabilization within the complex. Thereby, plays an important role in ATP production by mitochondria. Cardiolipin-binding protein, it may also control the cardiolipin composition of mitochondria membranes and their morphology.</text>
</comment>
<keyword evidence="7 11" id="KW-1133">Transmembrane helix</keyword>
<evidence type="ECO:0000256" key="7">
    <source>
        <dbReference type="ARBA" id="ARBA00022989"/>
    </source>
</evidence>
<evidence type="ECO:0000256" key="9">
    <source>
        <dbReference type="ARBA" id="ARBA00023136"/>
    </source>
</evidence>
<reference evidence="12" key="3">
    <citation type="submission" date="2025-09" db="UniProtKB">
        <authorList>
            <consortium name="Ensembl"/>
        </authorList>
    </citation>
    <scope>IDENTIFICATION</scope>
</reference>
<keyword evidence="8" id="KW-0496">Mitochondrion</keyword>
<evidence type="ECO:0000313" key="13">
    <source>
        <dbReference type="Proteomes" id="UP000694580"/>
    </source>
</evidence>
<dbReference type="Ensembl" id="ENSDCDT00010041347.1">
    <property type="protein sequence ID" value="ENSDCDP00010033336.1"/>
    <property type="gene ID" value="ENSDCDG00010021292.1"/>
</dbReference>
<reference evidence="12 13" key="1">
    <citation type="submission" date="2020-06" db="EMBL/GenBank/DDBJ databases">
        <authorList>
            <consortium name="Wellcome Sanger Institute Data Sharing"/>
        </authorList>
    </citation>
    <scope>NUCLEOTIDE SEQUENCE [LARGE SCALE GENOMIC DNA]</scope>
</reference>
<evidence type="ECO:0000313" key="12">
    <source>
        <dbReference type="Ensembl" id="ENSDCDP00010033336.1"/>
    </source>
</evidence>
<evidence type="ECO:0000256" key="6">
    <source>
        <dbReference type="ARBA" id="ARBA00022792"/>
    </source>
</evidence>
<keyword evidence="13" id="KW-1185">Reference proteome</keyword>
<proteinExistence type="inferred from homology"/>
<feature type="transmembrane region" description="Helical" evidence="11">
    <location>
        <begin position="6"/>
        <end position="28"/>
    </location>
</feature>
<gene>
    <name evidence="12" type="primary">UQCC3</name>
</gene>
<evidence type="ECO:0000256" key="11">
    <source>
        <dbReference type="SAM" id="Phobius"/>
    </source>
</evidence>
<comment type="subcellular location">
    <subcellularLocation>
        <location evidence="2">Mitochondrion inner membrane</location>
        <topology evidence="2">Single-pass membrane protein</topology>
    </subcellularLocation>
</comment>
<keyword evidence="5 11" id="KW-0812">Transmembrane</keyword>
<evidence type="ECO:0000256" key="10">
    <source>
        <dbReference type="ARBA" id="ARBA00023310"/>
    </source>
</evidence>
<keyword evidence="6" id="KW-0999">Mitochondrion inner membrane</keyword>
<dbReference type="GO" id="GO:0006754">
    <property type="term" value="P:ATP biosynthetic process"/>
    <property type="evidence" value="ECO:0007669"/>
    <property type="project" value="UniProtKB-KW"/>
</dbReference>
<dbReference type="GO" id="GO:0034551">
    <property type="term" value="P:mitochondrial respiratory chain complex III assembly"/>
    <property type="evidence" value="ECO:0007669"/>
    <property type="project" value="InterPro"/>
</dbReference>
<protein>
    <recommendedName>
        <fullName evidence="4">Ubiquinol-cytochrome-c reductase complex assembly factor 3</fullName>
    </recommendedName>
</protein>
<dbReference type="PANTHER" id="PTHR36465:SF1">
    <property type="entry name" value="UBIQUINOL-CYTOCHROME-C REDUCTASE COMPLEX ASSEMBLY FACTOR 3"/>
    <property type="match status" value="1"/>
</dbReference>
<accession>A0AAY4CLF3</accession>
<evidence type="ECO:0000256" key="5">
    <source>
        <dbReference type="ARBA" id="ARBA00022692"/>
    </source>
</evidence>
<dbReference type="PANTHER" id="PTHR36465">
    <property type="entry name" value="UBIQUINOL-CYTOCHROME-C REDUCTASE COMPLEX ASSEMBLY FACTOR 3"/>
    <property type="match status" value="1"/>
</dbReference>
<keyword evidence="9 11" id="KW-0472">Membrane</keyword>
<organism evidence="12 13">
    <name type="scientific">Denticeps clupeoides</name>
    <name type="common">denticle herring</name>
    <dbReference type="NCBI Taxonomy" id="299321"/>
    <lineage>
        <taxon>Eukaryota</taxon>
        <taxon>Metazoa</taxon>
        <taxon>Chordata</taxon>
        <taxon>Craniata</taxon>
        <taxon>Vertebrata</taxon>
        <taxon>Euteleostomi</taxon>
        <taxon>Actinopterygii</taxon>
        <taxon>Neopterygii</taxon>
        <taxon>Teleostei</taxon>
        <taxon>Clupei</taxon>
        <taxon>Clupeiformes</taxon>
        <taxon>Denticipitoidei</taxon>
        <taxon>Denticipitidae</taxon>
        <taxon>Denticeps</taxon>
    </lineage>
</organism>
<evidence type="ECO:0000256" key="3">
    <source>
        <dbReference type="ARBA" id="ARBA00006970"/>
    </source>
</evidence>
<evidence type="ECO:0000256" key="2">
    <source>
        <dbReference type="ARBA" id="ARBA00004434"/>
    </source>
</evidence>
<name>A0AAY4CLF3_9TELE</name>
<dbReference type="Pfam" id="PF15141">
    <property type="entry name" value="UQCC3"/>
    <property type="match status" value="1"/>
</dbReference>
<keyword evidence="10" id="KW-0066">ATP synthesis</keyword>
<comment type="similarity">
    <text evidence="3">Belongs to the UQCC3 family.</text>
</comment>
<evidence type="ECO:0000256" key="8">
    <source>
        <dbReference type="ARBA" id="ARBA00023128"/>
    </source>
</evidence>
<evidence type="ECO:0000256" key="1">
    <source>
        <dbReference type="ARBA" id="ARBA00002879"/>
    </source>
</evidence>
<dbReference type="AlphaFoldDB" id="A0AAY4CLF3"/>
<sequence length="82" mass="9014">MGAAGRIVLAYAGFAAVVGVGWALWVIVRPGEERTREILKELPEANPLRLDETRRRNALMMQVLKDAAETKENIARGTGPLK</sequence>
<evidence type="ECO:0000256" key="4">
    <source>
        <dbReference type="ARBA" id="ARBA00016475"/>
    </source>
</evidence>
<reference evidence="12" key="2">
    <citation type="submission" date="2025-08" db="UniProtKB">
        <authorList>
            <consortium name="Ensembl"/>
        </authorList>
    </citation>
    <scope>IDENTIFICATION</scope>
</reference>
<dbReference type="InterPro" id="IPR027896">
    <property type="entry name" value="UQCC3"/>
</dbReference>